<feature type="region of interest" description="Disordered" evidence="1">
    <location>
        <begin position="252"/>
        <end position="274"/>
    </location>
</feature>
<accession>A0A9W9QVS4</accession>
<evidence type="ECO:0000256" key="1">
    <source>
        <dbReference type="SAM" id="MobiDB-lite"/>
    </source>
</evidence>
<dbReference type="Proteomes" id="UP001148299">
    <property type="component" value="Unassembled WGS sequence"/>
</dbReference>
<protein>
    <submittedName>
        <fullName evidence="2">Uncharacterized protein</fullName>
    </submittedName>
</protein>
<dbReference type="EMBL" id="JAPZBR010000007">
    <property type="protein sequence ID" value="KAJ5346590.1"/>
    <property type="molecule type" value="Genomic_DNA"/>
</dbReference>
<reference evidence="2" key="1">
    <citation type="submission" date="2022-12" db="EMBL/GenBank/DDBJ databases">
        <authorList>
            <person name="Petersen C."/>
        </authorList>
    </citation>
    <scope>NUCLEOTIDE SEQUENCE</scope>
    <source>
        <strain evidence="2">IBT 35675</strain>
    </source>
</reference>
<organism evidence="2 3">
    <name type="scientific">Penicillium brevicompactum</name>
    <dbReference type="NCBI Taxonomy" id="5074"/>
    <lineage>
        <taxon>Eukaryota</taxon>
        <taxon>Fungi</taxon>
        <taxon>Dikarya</taxon>
        <taxon>Ascomycota</taxon>
        <taxon>Pezizomycotina</taxon>
        <taxon>Eurotiomycetes</taxon>
        <taxon>Eurotiomycetidae</taxon>
        <taxon>Eurotiales</taxon>
        <taxon>Aspergillaceae</taxon>
        <taxon>Penicillium</taxon>
    </lineage>
</organism>
<reference evidence="2" key="2">
    <citation type="journal article" date="2023" name="IMA Fungus">
        <title>Comparative genomic study of the Penicillium genus elucidates a diverse pangenome and 15 lateral gene transfer events.</title>
        <authorList>
            <person name="Petersen C."/>
            <person name="Sorensen T."/>
            <person name="Nielsen M.R."/>
            <person name="Sondergaard T.E."/>
            <person name="Sorensen J.L."/>
            <person name="Fitzpatrick D.A."/>
            <person name="Frisvad J.C."/>
            <person name="Nielsen K.L."/>
        </authorList>
    </citation>
    <scope>NUCLEOTIDE SEQUENCE</scope>
    <source>
        <strain evidence="2">IBT 35675</strain>
    </source>
</reference>
<proteinExistence type="predicted"/>
<dbReference type="AlphaFoldDB" id="A0A9W9QVS4"/>
<gene>
    <name evidence="2" type="ORF">N7541_009072</name>
</gene>
<evidence type="ECO:0000313" key="2">
    <source>
        <dbReference type="EMBL" id="KAJ5346590.1"/>
    </source>
</evidence>
<comment type="caution">
    <text evidence="2">The sequence shown here is derived from an EMBL/GenBank/DDBJ whole genome shotgun (WGS) entry which is preliminary data.</text>
</comment>
<keyword evidence="3" id="KW-1185">Reference proteome</keyword>
<name>A0A9W9QVS4_PENBR</name>
<evidence type="ECO:0000313" key="3">
    <source>
        <dbReference type="Proteomes" id="UP001148299"/>
    </source>
</evidence>
<sequence>MVLSEAIHTLCFARDKISDSQFWQLMDPDNDDEKIPCVRLSSLSVSEVENVLGLRSAYHNRDLGSFPDVPLPELLSLSMIDSFLITGASTKATIRWRMCKFIRLAFEEAMNSSSEQRGRLEIHLERRWSFGPIRYNDQVVKLSGYPSYVLWYGDEDDMALNVMVAQDERFGESDKGIAQNAKKENCSLYGIATDSTTFHFVRLDNDSTYVTTTLDSRVDLEKTFGLLVHVLKEASATKVDKRMQYERLKFEDSEELEDSFPEYETSEDEYSEDG</sequence>